<comment type="similarity">
    <text evidence="2">Belongs to the AB hydrolase superfamily. MetX family.</text>
</comment>
<dbReference type="InterPro" id="IPR008220">
    <property type="entry name" value="HAT_MetX-like"/>
</dbReference>
<dbReference type="EMBL" id="JADJZA010000011">
    <property type="protein sequence ID" value="MBK9298898.1"/>
    <property type="molecule type" value="Genomic_DNA"/>
</dbReference>
<sequence length="425" mass="45400">MTTAPTERTPDQSSGAPASQDPLPVSGAWVPGDPPGRRRFAPVGRGRTLKLEAGGQLSEVTVAYETWGRLNEAADNAVLVPHALTGDSHAAGRAGPAHPTPGWWDAMIGPGRPIDTDRYFVVCPNVLGGSQGSTGPAHPEPGTGRPYGSRFPWVTIRDMVRTQADLADHLGIEVWHAVVGGSMGGMQGLEWAVMYPHRLGRLVAMATTTAASAQQIGWSLVGRRAIANDPNFAGGDYYGRAPGCGPHAGLAVARSVAQITYRSESAYAERFGRARVAARGDLDAAVRYDVESYLDYHGDKLSRRFDANSYLRMNRAMDLHDLGRGRGGIEAALRRITVPVQVISIDSDALYPPYQQLDLYRGLRAAGGTAGFRSIHSSEGHDGFLLAIDQIGPIVSSFLAGDEPAGEPNDDHPAQPDRTDERGRP</sequence>
<feature type="region of interest" description="Disordered" evidence="4">
    <location>
        <begin position="398"/>
        <end position="425"/>
    </location>
</feature>
<comment type="caution">
    <text evidence="2">Lacks conserved residue(s) required for the propagation of feature annotation.</text>
</comment>
<dbReference type="HAMAP" id="MF_00296">
    <property type="entry name" value="MetX_acyltransf"/>
    <property type="match status" value="1"/>
</dbReference>
<accession>A0A936NGD4</accession>
<dbReference type="EC" id="2.3.1.31" evidence="2"/>
<evidence type="ECO:0000313" key="6">
    <source>
        <dbReference type="EMBL" id="MBK9298898.1"/>
    </source>
</evidence>
<organism evidence="6 7">
    <name type="scientific">Candidatus Neomicrothrix subdominans</name>
    <dbReference type="NCBI Taxonomy" id="2954438"/>
    <lineage>
        <taxon>Bacteria</taxon>
        <taxon>Bacillati</taxon>
        <taxon>Actinomycetota</taxon>
        <taxon>Acidimicrobiia</taxon>
        <taxon>Acidimicrobiales</taxon>
        <taxon>Microthrixaceae</taxon>
        <taxon>Candidatus Neomicrothrix</taxon>
    </lineage>
</organism>
<evidence type="ECO:0000259" key="5">
    <source>
        <dbReference type="Pfam" id="PF00561"/>
    </source>
</evidence>
<reference evidence="6 7" key="1">
    <citation type="submission" date="2020-10" db="EMBL/GenBank/DDBJ databases">
        <title>Connecting structure to function with the recovery of over 1000 high-quality activated sludge metagenome-assembled genomes encoding full-length rRNA genes using long-read sequencing.</title>
        <authorList>
            <person name="Singleton C.M."/>
            <person name="Petriglieri F."/>
            <person name="Kristensen J.M."/>
            <person name="Kirkegaard R.H."/>
            <person name="Michaelsen T.Y."/>
            <person name="Andersen M.H."/>
            <person name="Karst S.M."/>
            <person name="Dueholm M.S."/>
            <person name="Nielsen P.H."/>
            <person name="Albertsen M."/>
        </authorList>
    </citation>
    <scope>NUCLEOTIDE SEQUENCE [LARGE SCALE GENOMIC DNA]</scope>
    <source>
        <strain evidence="6">Lyne_18-Q3-R50-59_MAXAC.006</strain>
    </source>
</reference>
<comment type="subunit">
    <text evidence="2">Homodimer.</text>
</comment>
<dbReference type="Proteomes" id="UP000727993">
    <property type="component" value="Unassembled WGS sequence"/>
</dbReference>
<dbReference type="PANTHER" id="PTHR32268:SF11">
    <property type="entry name" value="HOMOSERINE O-ACETYLTRANSFERASE"/>
    <property type="match status" value="1"/>
</dbReference>
<evidence type="ECO:0000256" key="2">
    <source>
        <dbReference type="HAMAP-Rule" id="MF_00296"/>
    </source>
</evidence>
<keyword evidence="2" id="KW-0963">Cytoplasm</keyword>
<evidence type="ECO:0000313" key="7">
    <source>
        <dbReference type="Proteomes" id="UP000727993"/>
    </source>
</evidence>
<dbReference type="Pfam" id="PF00561">
    <property type="entry name" value="Abhydrolase_1"/>
    <property type="match status" value="1"/>
</dbReference>
<feature type="region of interest" description="Disordered" evidence="4">
    <location>
        <begin position="1"/>
        <end position="39"/>
    </location>
</feature>
<dbReference type="AlphaFoldDB" id="A0A936NGD4"/>
<dbReference type="GO" id="GO:0009086">
    <property type="term" value="P:methionine biosynthetic process"/>
    <property type="evidence" value="ECO:0007669"/>
    <property type="project" value="UniProtKB-UniRule"/>
</dbReference>
<comment type="caution">
    <text evidence="6">The sequence shown here is derived from an EMBL/GenBank/DDBJ whole genome shotgun (WGS) entry which is preliminary data.</text>
</comment>
<feature type="active site" evidence="2 3">
    <location>
        <position position="348"/>
    </location>
</feature>
<feature type="active site" description="Nucleophile" evidence="2 3">
    <location>
        <position position="182"/>
    </location>
</feature>
<feature type="binding site" evidence="2">
    <location>
        <position position="382"/>
    </location>
    <ligand>
        <name>substrate</name>
    </ligand>
</feature>
<protein>
    <recommendedName>
        <fullName evidence="2">Homoserine O-acetyltransferase</fullName>
        <shortName evidence="2">HAT</shortName>
        <ecNumber evidence="2">2.3.1.31</ecNumber>
    </recommendedName>
    <alternativeName>
        <fullName evidence="2">Homoserine transacetylase</fullName>
        <shortName evidence="2">HTA</shortName>
    </alternativeName>
</protein>
<dbReference type="Gene3D" id="1.10.1740.110">
    <property type="match status" value="1"/>
</dbReference>
<dbReference type="PIRSF" id="PIRSF000443">
    <property type="entry name" value="Homoser_Ac_trans"/>
    <property type="match status" value="1"/>
</dbReference>
<feature type="compositionally biased region" description="Polar residues" evidence="4">
    <location>
        <begin position="1"/>
        <end position="17"/>
    </location>
</feature>
<evidence type="ECO:0000256" key="1">
    <source>
        <dbReference type="ARBA" id="ARBA00022679"/>
    </source>
</evidence>
<comment type="function">
    <text evidence="2">Transfers an acetyl group from acetyl-CoA to L-homoserine, forming acetyl-L-homoserine.</text>
</comment>
<name>A0A936NGD4_9ACTN</name>
<dbReference type="NCBIfam" id="TIGR01392">
    <property type="entry name" value="homoserO_Ac_trn"/>
    <property type="match status" value="1"/>
</dbReference>
<comment type="subcellular location">
    <subcellularLocation>
        <location evidence="2">Cytoplasm</location>
    </subcellularLocation>
</comment>
<proteinExistence type="inferred from homology"/>
<evidence type="ECO:0000256" key="3">
    <source>
        <dbReference type="PIRSR" id="PIRSR000443-1"/>
    </source>
</evidence>
<keyword evidence="1 2" id="KW-0808">Transferase</keyword>
<gene>
    <name evidence="2" type="primary">metXA</name>
    <name evidence="6" type="ORF">IPN02_19115</name>
</gene>
<feature type="binding site" evidence="2">
    <location>
        <position position="254"/>
    </location>
    <ligand>
        <name>substrate</name>
    </ligand>
</feature>
<comment type="catalytic activity">
    <reaction evidence="2">
        <text>L-homoserine + acetyl-CoA = O-acetyl-L-homoserine + CoA</text>
        <dbReference type="Rhea" id="RHEA:13701"/>
        <dbReference type="ChEBI" id="CHEBI:57287"/>
        <dbReference type="ChEBI" id="CHEBI:57288"/>
        <dbReference type="ChEBI" id="CHEBI:57476"/>
        <dbReference type="ChEBI" id="CHEBI:57716"/>
        <dbReference type="EC" id="2.3.1.31"/>
    </reaction>
</comment>
<dbReference type="InterPro" id="IPR000073">
    <property type="entry name" value="AB_hydrolase_1"/>
</dbReference>
<feature type="domain" description="AB hydrolase-1" evidence="5">
    <location>
        <begin position="77"/>
        <end position="363"/>
    </location>
</feature>
<comment type="pathway">
    <text evidence="2">Amino-acid biosynthesis; L-methionine biosynthesis via de novo pathway; O-acetyl-L-homoserine from L-homoserine: step 1/1.</text>
</comment>
<dbReference type="GO" id="GO:0009092">
    <property type="term" value="P:homoserine metabolic process"/>
    <property type="evidence" value="ECO:0007669"/>
    <property type="project" value="TreeGrafter"/>
</dbReference>
<keyword evidence="2" id="KW-0028">Amino-acid biosynthesis</keyword>
<dbReference type="PANTHER" id="PTHR32268">
    <property type="entry name" value="HOMOSERINE O-ACETYLTRANSFERASE"/>
    <property type="match status" value="1"/>
</dbReference>
<dbReference type="InterPro" id="IPR029058">
    <property type="entry name" value="AB_hydrolase_fold"/>
</dbReference>
<feature type="compositionally biased region" description="Basic and acidic residues" evidence="4">
    <location>
        <begin position="409"/>
        <end position="425"/>
    </location>
</feature>
<dbReference type="NCBIfam" id="NF001209">
    <property type="entry name" value="PRK00175.1"/>
    <property type="match status" value="1"/>
</dbReference>
<dbReference type="SUPFAM" id="SSF53474">
    <property type="entry name" value="alpha/beta-Hydrolases"/>
    <property type="match status" value="1"/>
</dbReference>
<evidence type="ECO:0000256" key="4">
    <source>
        <dbReference type="SAM" id="MobiDB-lite"/>
    </source>
</evidence>
<keyword evidence="2" id="KW-0486">Methionine biosynthesis</keyword>
<keyword evidence="2 6" id="KW-0012">Acyltransferase</keyword>
<dbReference type="GO" id="GO:0005737">
    <property type="term" value="C:cytoplasm"/>
    <property type="evidence" value="ECO:0007669"/>
    <property type="project" value="UniProtKB-SubCell"/>
</dbReference>
<dbReference type="Gene3D" id="3.40.50.1820">
    <property type="entry name" value="alpha/beta hydrolase"/>
    <property type="match status" value="1"/>
</dbReference>
<dbReference type="GO" id="GO:0004414">
    <property type="term" value="F:homoserine O-acetyltransferase activity"/>
    <property type="evidence" value="ECO:0007669"/>
    <property type="project" value="UniProtKB-UniRule"/>
</dbReference>
<feature type="active site" evidence="2 3">
    <location>
        <position position="381"/>
    </location>
</feature>